<dbReference type="Gene3D" id="3.40.50.620">
    <property type="entry name" value="HUPs"/>
    <property type="match status" value="1"/>
</dbReference>
<dbReference type="PANTHER" id="PTHR46268">
    <property type="entry name" value="STRESS RESPONSE PROTEIN NHAX"/>
    <property type="match status" value="1"/>
</dbReference>
<sequence>MYNKILVPTDGSEHAVRAEEEAIYIAEKTGAELIGLSTVENNFVNGLPLNDEVYELNNLLKENTKNNVDKFEELVHEKASSVSVRSIIKEGTPANAILETAEEEDVDLIIIGSSGKSGFDRFLMGSVADKVSKSAKCSVLVVH</sequence>
<dbReference type="OrthoDB" id="105697at2157"/>
<comment type="similarity">
    <text evidence="1">Belongs to the universal stress protein A family.</text>
</comment>
<dbReference type="PRINTS" id="PR01438">
    <property type="entry name" value="UNVRSLSTRESS"/>
</dbReference>
<comment type="caution">
    <text evidence="3">The sequence shown here is derived from an EMBL/GenBank/DDBJ whole genome shotgun (WGS) entry which is preliminary data.</text>
</comment>
<dbReference type="InterPro" id="IPR006015">
    <property type="entry name" value="Universal_stress_UspA"/>
</dbReference>
<evidence type="ECO:0000256" key="1">
    <source>
        <dbReference type="ARBA" id="ARBA00008791"/>
    </source>
</evidence>
<protein>
    <submittedName>
        <fullName evidence="3">TRAP-T-associated universal stress protein TeaD</fullName>
    </submittedName>
</protein>
<accession>A0A2U1S8Z6</accession>
<dbReference type="RefSeq" id="WP_116669256.1">
    <property type="nucleotide sequence ID" value="NZ_CALIUN010000006.1"/>
</dbReference>
<dbReference type="PANTHER" id="PTHR46268:SF6">
    <property type="entry name" value="UNIVERSAL STRESS PROTEIN UP12"/>
    <property type="match status" value="1"/>
</dbReference>
<dbReference type="Proteomes" id="UP000245577">
    <property type="component" value="Unassembled WGS sequence"/>
</dbReference>
<dbReference type="Pfam" id="PF00582">
    <property type="entry name" value="Usp"/>
    <property type="match status" value="1"/>
</dbReference>
<organism evidence="3 4">
    <name type="scientific">Methanobrevibacter woesei</name>
    <dbReference type="NCBI Taxonomy" id="190976"/>
    <lineage>
        <taxon>Archaea</taxon>
        <taxon>Methanobacteriati</taxon>
        <taxon>Methanobacteriota</taxon>
        <taxon>Methanomada group</taxon>
        <taxon>Methanobacteria</taxon>
        <taxon>Methanobacteriales</taxon>
        <taxon>Methanobacteriaceae</taxon>
        <taxon>Methanobrevibacter</taxon>
    </lineage>
</organism>
<dbReference type="EMBL" id="MZGU01000003">
    <property type="protein sequence ID" value="PWB86730.1"/>
    <property type="molecule type" value="Genomic_DNA"/>
</dbReference>
<dbReference type="InterPro" id="IPR006016">
    <property type="entry name" value="UspA"/>
</dbReference>
<gene>
    <name evidence="3" type="primary">teaD_2</name>
    <name evidence="3" type="ORF">MBBWO_04440</name>
</gene>
<proteinExistence type="inferred from homology"/>
<dbReference type="CDD" id="cd00293">
    <property type="entry name" value="USP-like"/>
    <property type="match status" value="1"/>
</dbReference>
<evidence type="ECO:0000259" key="2">
    <source>
        <dbReference type="Pfam" id="PF00582"/>
    </source>
</evidence>
<evidence type="ECO:0000313" key="4">
    <source>
        <dbReference type="Proteomes" id="UP000245577"/>
    </source>
</evidence>
<feature type="domain" description="UspA" evidence="2">
    <location>
        <begin position="1"/>
        <end position="143"/>
    </location>
</feature>
<dbReference type="SUPFAM" id="SSF52402">
    <property type="entry name" value="Adenine nucleotide alpha hydrolases-like"/>
    <property type="match status" value="1"/>
</dbReference>
<keyword evidence="4" id="KW-1185">Reference proteome</keyword>
<name>A0A2U1S8Z6_9EURY</name>
<dbReference type="InterPro" id="IPR014729">
    <property type="entry name" value="Rossmann-like_a/b/a_fold"/>
</dbReference>
<dbReference type="PIRSF" id="PIRSF006276">
    <property type="entry name" value="UspA"/>
    <property type="match status" value="1"/>
</dbReference>
<evidence type="ECO:0000313" key="3">
    <source>
        <dbReference type="EMBL" id="PWB86730.1"/>
    </source>
</evidence>
<dbReference type="AlphaFoldDB" id="A0A2U1S8Z6"/>
<reference evidence="3 4" key="1">
    <citation type="submission" date="2017-03" db="EMBL/GenBank/DDBJ databases">
        <title>Genome sequence of Methanobrevibacter wosei.</title>
        <authorList>
            <person name="Poehlein A."/>
            <person name="Seedorf H."/>
            <person name="Daniel R."/>
        </authorList>
    </citation>
    <scope>NUCLEOTIDE SEQUENCE [LARGE SCALE GENOMIC DNA]</scope>
    <source>
        <strain evidence="3 4">DSM 11979</strain>
    </source>
</reference>